<feature type="region of interest" description="Disordered" evidence="6">
    <location>
        <begin position="20"/>
        <end position="90"/>
    </location>
</feature>
<dbReference type="GO" id="GO:0000981">
    <property type="term" value="F:DNA-binding transcription factor activity, RNA polymerase II-specific"/>
    <property type="evidence" value="ECO:0007669"/>
    <property type="project" value="TreeGrafter"/>
</dbReference>
<keyword evidence="5" id="KW-0539">Nucleus</keyword>
<feature type="domain" description="BHLH" evidence="7">
    <location>
        <begin position="203"/>
        <end position="259"/>
    </location>
</feature>
<feature type="compositionally biased region" description="Gly residues" evidence="6">
    <location>
        <begin position="323"/>
        <end position="333"/>
    </location>
</feature>
<dbReference type="eggNOG" id="KOG1318">
    <property type="taxonomic scope" value="Eukaryota"/>
</dbReference>
<dbReference type="GeneID" id="19201536"/>
<dbReference type="RefSeq" id="XP_007775446.1">
    <property type="nucleotide sequence ID" value="XM_007777256.1"/>
</dbReference>
<evidence type="ECO:0000313" key="9">
    <source>
        <dbReference type="Proteomes" id="UP000053558"/>
    </source>
</evidence>
<keyword evidence="2" id="KW-0805">Transcription regulation</keyword>
<feature type="compositionally biased region" description="Basic and acidic residues" evidence="6">
    <location>
        <begin position="380"/>
        <end position="389"/>
    </location>
</feature>
<evidence type="ECO:0000259" key="7">
    <source>
        <dbReference type="PROSITE" id="PS50888"/>
    </source>
</evidence>
<dbReference type="GO" id="GO:0005634">
    <property type="term" value="C:nucleus"/>
    <property type="evidence" value="ECO:0007669"/>
    <property type="project" value="UniProtKB-SubCell"/>
</dbReference>
<dbReference type="SUPFAM" id="SSF47459">
    <property type="entry name" value="HLH, helix-loop-helix DNA-binding domain"/>
    <property type="match status" value="1"/>
</dbReference>
<name>R7SEX5_CONPW</name>
<feature type="compositionally biased region" description="Basic and acidic residues" evidence="6">
    <location>
        <begin position="427"/>
        <end position="462"/>
    </location>
</feature>
<dbReference type="PROSITE" id="PS50888">
    <property type="entry name" value="BHLH"/>
    <property type="match status" value="1"/>
</dbReference>
<dbReference type="InterPro" id="IPR011598">
    <property type="entry name" value="bHLH_dom"/>
</dbReference>
<keyword evidence="9" id="KW-1185">Reference proteome</keyword>
<evidence type="ECO:0000256" key="5">
    <source>
        <dbReference type="ARBA" id="ARBA00023242"/>
    </source>
</evidence>
<keyword evidence="4" id="KW-0804">Transcription</keyword>
<dbReference type="PANTHER" id="PTHR45776">
    <property type="entry name" value="MIP04163P"/>
    <property type="match status" value="1"/>
</dbReference>
<reference evidence="9" key="1">
    <citation type="journal article" date="2012" name="Science">
        <title>The Paleozoic origin of enzymatic lignin decomposition reconstructed from 31 fungal genomes.</title>
        <authorList>
            <person name="Floudas D."/>
            <person name="Binder M."/>
            <person name="Riley R."/>
            <person name="Barry K."/>
            <person name="Blanchette R.A."/>
            <person name="Henrissat B."/>
            <person name="Martinez A.T."/>
            <person name="Otillar R."/>
            <person name="Spatafora J.W."/>
            <person name="Yadav J.S."/>
            <person name="Aerts A."/>
            <person name="Benoit I."/>
            <person name="Boyd A."/>
            <person name="Carlson A."/>
            <person name="Copeland A."/>
            <person name="Coutinho P.M."/>
            <person name="de Vries R.P."/>
            <person name="Ferreira P."/>
            <person name="Findley K."/>
            <person name="Foster B."/>
            <person name="Gaskell J."/>
            <person name="Glotzer D."/>
            <person name="Gorecki P."/>
            <person name="Heitman J."/>
            <person name="Hesse C."/>
            <person name="Hori C."/>
            <person name="Igarashi K."/>
            <person name="Jurgens J.A."/>
            <person name="Kallen N."/>
            <person name="Kersten P."/>
            <person name="Kohler A."/>
            <person name="Kuees U."/>
            <person name="Kumar T.K.A."/>
            <person name="Kuo A."/>
            <person name="LaButti K."/>
            <person name="Larrondo L.F."/>
            <person name="Lindquist E."/>
            <person name="Ling A."/>
            <person name="Lombard V."/>
            <person name="Lucas S."/>
            <person name="Lundell T."/>
            <person name="Martin R."/>
            <person name="McLaughlin D.J."/>
            <person name="Morgenstern I."/>
            <person name="Morin E."/>
            <person name="Murat C."/>
            <person name="Nagy L.G."/>
            <person name="Nolan M."/>
            <person name="Ohm R.A."/>
            <person name="Patyshakuliyeva A."/>
            <person name="Rokas A."/>
            <person name="Ruiz-Duenas F.J."/>
            <person name="Sabat G."/>
            <person name="Salamov A."/>
            <person name="Samejima M."/>
            <person name="Schmutz J."/>
            <person name="Slot J.C."/>
            <person name="St John F."/>
            <person name="Stenlid J."/>
            <person name="Sun H."/>
            <person name="Sun S."/>
            <person name="Syed K."/>
            <person name="Tsang A."/>
            <person name="Wiebenga A."/>
            <person name="Young D."/>
            <person name="Pisabarro A."/>
            <person name="Eastwood D.C."/>
            <person name="Martin F."/>
            <person name="Cullen D."/>
            <person name="Grigoriev I.V."/>
            <person name="Hibbett D.S."/>
        </authorList>
    </citation>
    <scope>NUCLEOTIDE SEQUENCE [LARGE SCALE GENOMIC DNA]</scope>
    <source>
        <strain evidence="9">RWD-64-598 SS2</strain>
    </source>
</reference>
<dbReference type="KEGG" id="cput:CONPUDRAFT_140536"/>
<evidence type="ECO:0000256" key="1">
    <source>
        <dbReference type="ARBA" id="ARBA00004123"/>
    </source>
</evidence>
<evidence type="ECO:0000256" key="6">
    <source>
        <dbReference type="SAM" id="MobiDB-lite"/>
    </source>
</evidence>
<accession>R7SEX5</accession>
<dbReference type="SMART" id="SM00353">
    <property type="entry name" value="HLH"/>
    <property type="match status" value="1"/>
</dbReference>
<protein>
    <submittedName>
        <fullName evidence="8">HLH-domain-containing protein</fullName>
    </submittedName>
</protein>
<dbReference type="InterPro" id="IPR036638">
    <property type="entry name" value="HLH_DNA-bd_sf"/>
</dbReference>
<dbReference type="PANTHER" id="PTHR45776:SF2">
    <property type="entry name" value="MIP04163P"/>
    <property type="match status" value="1"/>
</dbReference>
<feature type="compositionally biased region" description="Polar residues" evidence="6">
    <location>
        <begin position="393"/>
        <end position="411"/>
    </location>
</feature>
<proteinExistence type="predicted"/>
<evidence type="ECO:0000313" key="8">
    <source>
        <dbReference type="EMBL" id="EIW74430.1"/>
    </source>
</evidence>
<feature type="region of interest" description="Disordered" evidence="6">
    <location>
        <begin position="145"/>
        <end position="213"/>
    </location>
</feature>
<dbReference type="CDD" id="cd11387">
    <property type="entry name" value="bHLHzip_USF_MITF"/>
    <property type="match status" value="1"/>
</dbReference>
<dbReference type="AlphaFoldDB" id="R7SEX5"/>
<feature type="compositionally biased region" description="Polar residues" evidence="6">
    <location>
        <begin position="301"/>
        <end position="310"/>
    </location>
</feature>
<dbReference type="EMBL" id="JH711592">
    <property type="protein sequence ID" value="EIW74430.1"/>
    <property type="molecule type" value="Genomic_DNA"/>
</dbReference>
<organism evidence="8 9">
    <name type="scientific">Coniophora puteana (strain RWD-64-598)</name>
    <name type="common">Brown rot fungus</name>
    <dbReference type="NCBI Taxonomy" id="741705"/>
    <lineage>
        <taxon>Eukaryota</taxon>
        <taxon>Fungi</taxon>
        <taxon>Dikarya</taxon>
        <taxon>Basidiomycota</taxon>
        <taxon>Agaricomycotina</taxon>
        <taxon>Agaricomycetes</taxon>
        <taxon>Agaricomycetidae</taxon>
        <taxon>Boletales</taxon>
        <taxon>Coniophorineae</taxon>
        <taxon>Coniophoraceae</taxon>
        <taxon>Coniophora</taxon>
    </lineage>
</organism>
<comment type="subcellular location">
    <subcellularLocation>
        <location evidence="1">Nucleus</location>
    </subcellularLocation>
</comment>
<dbReference type="OrthoDB" id="690068at2759"/>
<feature type="region of interest" description="Disordered" evidence="6">
    <location>
        <begin position="380"/>
        <end position="462"/>
    </location>
</feature>
<sequence>MIPGRTASRGMQPVSPLAWFQPSPSQFAIGGQGQQGAQNGPGAEYSLPTPESLTSQPFAAFHSSTTPSGTPQNNQNGHNGTQSFAPGFHPGLPFYGGNGAGGMGGMSNSVPMGMNMGGGNGANAWRGSTPSNGGMGISPSEVSIHPGHHHSHSHSIGHAKKPSATASELDMLSTSLPVHHGSPVSAGPGQSDPLTVLSEKRRRRRESHNAVERRRRDNINERISELAGLIPSALFECDSPLPLPTAQSLSVIVPGITGEPGSELPADLSALNTDGAQNTPSLNHDELFAMCEEGEEFTMASANGNNTSSGMVKKDPSEDGDNKLGGGGIGGANGQDATIKANKGMILRKSVEYIRYLQQLVSMQASRSRDLEERNRHLESELGIEHSPDDGPSTPSLNGNGHSHALSQQSEMLADVPEGVEGEEDEERGRRRERKGELNGLGEHEQVGSMEREDGRDTAMEE</sequence>
<feature type="region of interest" description="Disordered" evidence="6">
    <location>
        <begin position="301"/>
        <end position="336"/>
    </location>
</feature>
<dbReference type="Pfam" id="PF00010">
    <property type="entry name" value="HLH"/>
    <property type="match status" value="1"/>
</dbReference>
<keyword evidence="3" id="KW-0238">DNA-binding</keyword>
<dbReference type="Proteomes" id="UP000053558">
    <property type="component" value="Unassembled WGS sequence"/>
</dbReference>
<dbReference type="GO" id="GO:0000978">
    <property type="term" value="F:RNA polymerase II cis-regulatory region sequence-specific DNA binding"/>
    <property type="evidence" value="ECO:0007669"/>
    <property type="project" value="TreeGrafter"/>
</dbReference>
<evidence type="ECO:0000256" key="4">
    <source>
        <dbReference type="ARBA" id="ARBA00023163"/>
    </source>
</evidence>
<evidence type="ECO:0000256" key="3">
    <source>
        <dbReference type="ARBA" id="ARBA00023125"/>
    </source>
</evidence>
<feature type="compositionally biased region" description="Basic and acidic residues" evidence="6">
    <location>
        <begin position="312"/>
        <end position="322"/>
    </location>
</feature>
<feature type="compositionally biased region" description="Polar residues" evidence="6">
    <location>
        <begin position="49"/>
        <end position="84"/>
    </location>
</feature>
<evidence type="ECO:0000256" key="2">
    <source>
        <dbReference type="ARBA" id="ARBA00023015"/>
    </source>
</evidence>
<feature type="compositionally biased region" description="Basic residues" evidence="6">
    <location>
        <begin position="146"/>
        <end position="161"/>
    </location>
</feature>
<dbReference type="Gene3D" id="4.10.280.10">
    <property type="entry name" value="Helix-loop-helix DNA-binding domain"/>
    <property type="match status" value="2"/>
</dbReference>
<dbReference type="GO" id="GO:0046983">
    <property type="term" value="F:protein dimerization activity"/>
    <property type="evidence" value="ECO:0007669"/>
    <property type="project" value="InterPro"/>
</dbReference>
<gene>
    <name evidence="8" type="ORF">CONPUDRAFT_140536</name>
</gene>